<dbReference type="PANTHER" id="PTHR30390:SF6">
    <property type="entry name" value="DNAA INITIATOR-ASSOCIATING PROTEIN DIAA"/>
    <property type="match status" value="1"/>
</dbReference>
<proteinExistence type="predicted"/>
<reference evidence="3" key="1">
    <citation type="journal article" date="2019" name="Int. J. Syst. Evol. Microbiol.">
        <title>The Global Catalogue of Microorganisms (GCM) 10K type strain sequencing project: providing services to taxonomists for standard genome sequencing and annotation.</title>
        <authorList>
            <consortium name="The Broad Institute Genomics Platform"/>
            <consortium name="The Broad Institute Genome Sequencing Center for Infectious Disease"/>
            <person name="Wu L."/>
            <person name="Ma J."/>
        </authorList>
    </citation>
    <scope>NUCLEOTIDE SEQUENCE [LARGE SCALE GENOMIC DNA]</scope>
    <source>
        <strain evidence="3">KCTC 42182</strain>
    </source>
</reference>
<dbReference type="InterPro" id="IPR001347">
    <property type="entry name" value="SIS_dom"/>
</dbReference>
<evidence type="ECO:0000259" key="1">
    <source>
        <dbReference type="PROSITE" id="PS51464"/>
    </source>
</evidence>
<feature type="domain" description="SIS" evidence="1">
    <location>
        <begin position="33"/>
        <end position="188"/>
    </location>
</feature>
<gene>
    <name evidence="2" type="ORF">ACFOOQ_06190</name>
</gene>
<dbReference type="PANTHER" id="PTHR30390">
    <property type="entry name" value="SEDOHEPTULOSE 7-PHOSPHATE ISOMERASE / DNAA INITIATOR-ASSOCIATING FACTOR FOR REPLICATION INITIATION"/>
    <property type="match status" value="1"/>
</dbReference>
<dbReference type="InterPro" id="IPR035461">
    <property type="entry name" value="GmhA/DiaA"/>
</dbReference>
<keyword evidence="3" id="KW-1185">Reference proteome</keyword>
<sequence length="188" mass="19402">MSLVQYLEESAALIAKAATPERAARVDAAIAAIVAALGADRPLLVCGNGGSASDAMHIAGELVGRFLKERRGLNCIALGADTATLTAWANDYDYASVFARQVEAYGRAGGVLLGITTSGNSANVLQAAEAAKARGMTVIGLTGEGGGRLAPLCDILIDTPSRHTPHVQQIHACLYHYICEQAEAALAV</sequence>
<evidence type="ECO:0000313" key="2">
    <source>
        <dbReference type="EMBL" id="MFC3675122.1"/>
    </source>
</evidence>
<dbReference type="CDD" id="cd05006">
    <property type="entry name" value="SIS_GmhA"/>
    <property type="match status" value="1"/>
</dbReference>
<dbReference type="InterPro" id="IPR046348">
    <property type="entry name" value="SIS_dom_sf"/>
</dbReference>
<dbReference type="RefSeq" id="WP_379723088.1">
    <property type="nucleotide sequence ID" value="NZ_JBHRYJ010000001.1"/>
</dbReference>
<comment type="caution">
    <text evidence="2">The sequence shown here is derived from an EMBL/GenBank/DDBJ whole genome shotgun (WGS) entry which is preliminary data.</text>
</comment>
<dbReference type="Gene3D" id="3.40.50.10490">
    <property type="entry name" value="Glucose-6-phosphate isomerase like protein, domain 1"/>
    <property type="match status" value="1"/>
</dbReference>
<dbReference type="SUPFAM" id="SSF53697">
    <property type="entry name" value="SIS domain"/>
    <property type="match status" value="1"/>
</dbReference>
<evidence type="ECO:0000313" key="3">
    <source>
        <dbReference type="Proteomes" id="UP001595711"/>
    </source>
</evidence>
<dbReference type="InterPro" id="IPR050099">
    <property type="entry name" value="SIS_GmhA/DiaA_subfam"/>
</dbReference>
<dbReference type="Pfam" id="PF13580">
    <property type="entry name" value="SIS_2"/>
    <property type="match status" value="1"/>
</dbReference>
<accession>A0ABV7VDG6</accession>
<protein>
    <submittedName>
        <fullName evidence="2">SIS domain-containing protein</fullName>
    </submittedName>
</protein>
<dbReference type="EMBL" id="JBHRYJ010000001">
    <property type="protein sequence ID" value="MFC3675122.1"/>
    <property type="molecule type" value="Genomic_DNA"/>
</dbReference>
<dbReference type="Proteomes" id="UP001595711">
    <property type="component" value="Unassembled WGS sequence"/>
</dbReference>
<dbReference type="PROSITE" id="PS51464">
    <property type="entry name" value="SIS"/>
    <property type="match status" value="1"/>
</dbReference>
<name>A0ABV7VDG6_9PROT</name>
<organism evidence="2 3">
    <name type="scientific">Ferrovibrio xuzhouensis</name>
    <dbReference type="NCBI Taxonomy" id="1576914"/>
    <lineage>
        <taxon>Bacteria</taxon>
        <taxon>Pseudomonadati</taxon>
        <taxon>Pseudomonadota</taxon>
        <taxon>Alphaproteobacteria</taxon>
        <taxon>Rhodospirillales</taxon>
        <taxon>Rhodospirillaceae</taxon>
        <taxon>Ferrovibrio</taxon>
    </lineage>
</organism>